<dbReference type="InterPro" id="IPR000157">
    <property type="entry name" value="TIR_dom"/>
</dbReference>
<evidence type="ECO:0000313" key="3">
    <source>
        <dbReference type="Proteomes" id="UP000677082"/>
    </source>
</evidence>
<dbReference type="AlphaFoldDB" id="A0A919T6K9"/>
<evidence type="ECO:0000313" key="2">
    <source>
        <dbReference type="EMBL" id="GIM90309.1"/>
    </source>
</evidence>
<dbReference type="SUPFAM" id="SSF52200">
    <property type="entry name" value="Toll/Interleukin receptor TIR domain"/>
    <property type="match status" value="1"/>
</dbReference>
<dbReference type="PANTHER" id="PTHR47691">
    <property type="entry name" value="REGULATOR-RELATED"/>
    <property type="match status" value="1"/>
</dbReference>
<comment type="caution">
    <text evidence="2">The sequence shown here is derived from an EMBL/GenBank/DDBJ whole genome shotgun (WGS) entry which is preliminary data.</text>
</comment>
<evidence type="ECO:0000259" key="1">
    <source>
        <dbReference type="PROSITE" id="PS50104"/>
    </source>
</evidence>
<accession>A0A919T6K9</accession>
<dbReference type="InterPro" id="IPR011990">
    <property type="entry name" value="TPR-like_helical_dom_sf"/>
</dbReference>
<dbReference type="Pfam" id="PF13676">
    <property type="entry name" value="TIR_2"/>
    <property type="match status" value="1"/>
</dbReference>
<keyword evidence="3" id="KW-1185">Reference proteome</keyword>
<name>A0A919T6K9_9ACTN</name>
<dbReference type="SUPFAM" id="SSF48452">
    <property type="entry name" value="TPR-like"/>
    <property type="match status" value="1"/>
</dbReference>
<sequence>MIGTRFDVFMSLAGPDRTRVRDLVAAMRKAGLTVFYDEDMPEYHAITAEVEAALHHSTALVAYYSRDYTGRTACQYELTRAFLAGQREGDPTRRIMVINPHEGTDHLAPAELADKKFDRLTTTDLAAVVRRIKAKVNGLSGRIGDLPGPDPQQWHAYRVPGTPDFTGRYHELWKLHSGLTMHRFGLTHHTSSGGTCILTGLPGIGKSAVAAAYAWHFSAGHQGGVWWVSLAGSGTDPDSMIGTFVDGLRALPAFRTIRPAAPATEVIGAFADHVAGLAEPSLLVIDDIPGELTAELIHRFAVPSVGRRLRTVLITNRAVPDGPVRPIEIVAMSDEDAAELLRHYRDGAKLQRTALARRLGHHPVALSLAGRLLRDRAGLLDYAGLTQRIDRDAATIAPVTALLRDRIGTLDDNALGLLRVAVVGSDAALPASLVRRLLGGTAAEQAVEDLQRELVVTASSGGWQVHALVRDTVREHYPAPDWTTPAVEAAEAILDTAGPDQSEEALLVRHAAHLAARDDLPDQLTERLHRRALERYDPLGEAILALPHHRALARRFPDDPAILLAAARCMVATGGFEEAREHAERAGGDEGRRIVADALDALGRLAEAEPLWTAMMADPTPSAETELAYLRSRRLRGRHQEARRGLEALIPRLPFDQAQAAQLELARAEMETDAQVAARRRAAAVVTAYADRGLSDHVTAVEAIRMLADARLTLALTDLKADEAGWQEAARELQGLRDRHAETHGPRNSLTLTLAVAHGESLTALGRPAEAREAIEAVYADVLDRLGPEHPTALRADLVLGYAAAQFHEFEAARNHFTRAFEGLRDVLGPTHPHTLRAEFNLAVALKMLGDPAAQPHFNQVARHTAGAVGIKTDLFWQSIIGAGLQVLPSWLWRKLANPPKPRKDG</sequence>
<dbReference type="SUPFAM" id="SSF52540">
    <property type="entry name" value="P-loop containing nucleoside triphosphate hydrolases"/>
    <property type="match status" value="1"/>
</dbReference>
<dbReference type="InterPro" id="IPR027417">
    <property type="entry name" value="P-loop_NTPase"/>
</dbReference>
<reference evidence="2 3" key="1">
    <citation type="submission" date="2021-03" db="EMBL/GenBank/DDBJ databases">
        <title>Whole genome shotgun sequence of Actinoplanes toevensis NBRC 105298.</title>
        <authorList>
            <person name="Komaki H."/>
            <person name="Tamura T."/>
        </authorList>
    </citation>
    <scope>NUCLEOTIDE SEQUENCE [LARGE SCALE GENOMIC DNA]</scope>
    <source>
        <strain evidence="2 3">NBRC 105298</strain>
    </source>
</reference>
<dbReference type="Proteomes" id="UP000677082">
    <property type="component" value="Unassembled WGS sequence"/>
</dbReference>
<dbReference type="PROSITE" id="PS50104">
    <property type="entry name" value="TIR"/>
    <property type="match status" value="1"/>
</dbReference>
<dbReference type="RefSeq" id="WP_213006242.1">
    <property type="nucleotide sequence ID" value="NZ_BOQN01000026.1"/>
</dbReference>
<organism evidence="2 3">
    <name type="scientific">Paractinoplanes toevensis</name>
    <dbReference type="NCBI Taxonomy" id="571911"/>
    <lineage>
        <taxon>Bacteria</taxon>
        <taxon>Bacillati</taxon>
        <taxon>Actinomycetota</taxon>
        <taxon>Actinomycetes</taxon>
        <taxon>Micromonosporales</taxon>
        <taxon>Micromonosporaceae</taxon>
        <taxon>Paractinoplanes</taxon>
    </lineage>
</organism>
<protein>
    <recommendedName>
        <fullName evidence="1">TIR domain-containing protein</fullName>
    </recommendedName>
</protein>
<gene>
    <name evidence="2" type="ORF">Ato02nite_021020</name>
</gene>
<dbReference type="PANTHER" id="PTHR47691:SF3">
    <property type="entry name" value="HTH-TYPE TRANSCRIPTIONAL REGULATOR RV0890C-RELATED"/>
    <property type="match status" value="1"/>
</dbReference>
<dbReference type="GO" id="GO:0007165">
    <property type="term" value="P:signal transduction"/>
    <property type="evidence" value="ECO:0007669"/>
    <property type="project" value="InterPro"/>
</dbReference>
<dbReference type="Gene3D" id="1.25.40.10">
    <property type="entry name" value="Tetratricopeptide repeat domain"/>
    <property type="match status" value="1"/>
</dbReference>
<proteinExistence type="predicted"/>
<feature type="domain" description="TIR" evidence="1">
    <location>
        <begin position="4"/>
        <end position="136"/>
    </location>
</feature>
<dbReference type="Gene3D" id="3.40.50.10140">
    <property type="entry name" value="Toll/interleukin-1 receptor homology (TIR) domain"/>
    <property type="match status" value="1"/>
</dbReference>
<dbReference type="EMBL" id="BOQN01000026">
    <property type="protein sequence ID" value="GIM90309.1"/>
    <property type="molecule type" value="Genomic_DNA"/>
</dbReference>
<dbReference type="InterPro" id="IPR035897">
    <property type="entry name" value="Toll_tir_struct_dom_sf"/>
</dbReference>
<dbReference type="Gene3D" id="3.40.50.300">
    <property type="entry name" value="P-loop containing nucleotide triphosphate hydrolases"/>
    <property type="match status" value="1"/>
</dbReference>
<dbReference type="Pfam" id="PF13424">
    <property type="entry name" value="TPR_12"/>
    <property type="match status" value="1"/>
</dbReference>